<feature type="region of interest" description="Disordered" evidence="1">
    <location>
        <begin position="227"/>
        <end position="247"/>
    </location>
</feature>
<feature type="signal peptide" evidence="2">
    <location>
        <begin position="1"/>
        <end position="41"/>
    </location>
</feature>
<name>A0A835FH53_9POAL</name>
<dbReference type="Proteomes" id="UP000636709">
    <property type="component" value="Unassembled WGS sequence"/>
</dbReference>
<organism evidence="3 4">
    <name type="scientific">Digitaria exilis</name>
    <dbReference type="NCBI Taxonomy" id="1010633"/>
    <lineage>
        <taxon>Eukaryota</taxon>
        <taxon>Viridiplantae</taxon>
        <taxon>Streptophyta</taxon>
        <taxon>Embryophyta</taxon>
        <taxon>Tracheophyta</taxon>
        <taxon>Spermatophyta</taxon>
        <taxon>Magnoliopsida</taxon>
        <taxon>Liliopsida</taxon>
        <taxon>Poales</taxon>
        <taxon>Poaceae</taxon>
        <taxon>PACMAD clade</taxon>
        <taxon>Panicoideae</taxon>
        <taxon>Panicodae</taxon>
        <taxon>Paniceae</taxon>
        <taxon>Anthephorinae</taxon>
        <taxon>Digitaria</taxon>
    </lineage>
</organism>
<evidence type="ECO:0000313" key="4">
    <source>
        <dbReference type="Proteomes" id="UP000636709"/>
    </source>
</evidence>
<evidence type="ECO:0000256" key="1">
    <source>
        <dbReference type="SAM" id="MobiDB-lite"/>
    </source>
</evidence>
<gene>
    <name evidence="3" type="ORF">HU200_011326</name>
</gene>
<feature type="chain" id="PRO_5032771521" evidence="2">
    <location>
        <begin position="42"/>
        <end position="279"/>
    </location>
</feature>
<evidence type="ECO:0000313" key="3">
    <source>
        <dbReference type="EMBL" id="KAF8755850.1"/>
    </source>
</evidence>
<evidence type="ECO:0000256" key="2">
    <source>
        <dbReference type="SAM" id="SignalP"/>
    </source>
</evidence>
<proteinExistence type="predicted"/>
<reference evidence="3" key="1">
    <citation type="submission" date="2020-07" db="EMBL/GenBank/DDBJ databases">
        <title>Genome sequence and genetic diversity analysis of an under-domesticated orphan crop, white fonio (Digitaria exilis).</title>
        <authorList>
            <person name="Bennetzen J.L."/>
            <person name="Chen S."/>
            <person name="Ma X."/>
            <person name="Wang X."/>
            <person name="Yssel A.E.J."/>
            <person name="Chaluvadi S.R."/>
            <person name="Johnson M."/>
            <person name="Gangashetty P."/>
            <person name="Hamidou F."/>
            <person name="Sanogo M.D."/>
            <person name="Zwaenepoel A."/>
            <person name="Wallace J."/>
            <person name="Van De Peer Y."/>
            <person name="Van Deynze A."/>
        </authorList>
    </citation>
    <scope>NUCLEOTIDE SEQUENCE</scope>
    <source>
        <tissue evidence="3">Leaves</tissue>
    </source>
</reference>
<keyword evidence="4" id="KW-1185">Reference proteome</keyword>
<accession>A0A835FH53</accession>
<keyword evidence="2" id="KW-0732">Signal</keyword>
<dbReference type="EMBL" id="JACEFO010000825">
    <property type="protein sequence ID" value="KAF8755850.1"/>
    <property type="molecule type" value="Genomic_DNA"/>
</dbReference>
<sequence>MARITRAPNRLATRQCTPRPPLHVLVVALCLASSYLPSASSQSAADSCSNGLSLGSLVPFNTTGLVCFQAWPSQDFILRVSAQRYLTHRPHTVLLLACSSARRRGTTCGASCCRHRTTAGTSRSGSRRPGGWWGASAVAGWATGAGAGSSAARQYYLGGTSSSSCPPDQGKLALVAAARPTVVSKGSRLYLAFQLAAAAHRRRLRRGPHRQLAGVQRLLPQHQDMASGTISLSGSGSGTGGGSPATARRYATQRFNPRANFFLGCHCDDRFSCLGRICR</sequence>
<dbReference type="OrthoDB" id="19261at2759"/>
<comment type="caution">
    <text evidence="3">The sequence shown here is derived from an EMBL/GenBank/DDBJ whole genome shotgun (WGS) entry which is preliminary data.</text>
</comment>
<dbReference type="AlphaFoldDB" id="A0A835FH53"/>
<protein>
    <submittedName>
        <fullName evidence="3">Uncharacterized protein</fullName>
    </submittedName>
</protein>